<sequence length="161" mass="18139">NSKQKPTQDQLARAHTIAKGFKYFGHGEFVVIDGDKKGKIIAIIQFTPLEGLTPKQAADLNTFFHKCKKFVNSISSGSHCWGGKMWASCWQKCMDAYKLTGIYLNQTNIQAHKEEYKALMNSSSQPSDILGKMFQDMANVAFEQNSNTFRDIATGDIYEEK</sequence>
<dbReference type="VEuPathDB" id="FungiDB:VP01_4534g2"/>
<reference evidence="2 3" key="1">
    <citation type="submission" date="2015-08" db="EMBL/GenBank/DDBJ databases">
        <title>Next Generation Sequencing and Analysis of the Genome of Puccinia sorghi L Schw, the Causal Agent of Maize Common Rust.</title>
        <authorList>
            <person name="Rochi L."/>
            <person name="Burguener G."/>
            <person name="Darino M."/>
            <person name="Turjanski A."/>
            <person name="Kreff E."/>
            <person name="Dieguez M.J."/>
            <person name="Sacco F."/>
        </authorList>
    </citation>
    <scope>NUCLEOTIDE SEQUENCE [LARGE SCALE GENOMIC DNA]</scope>
    <source>
        <strain evidence="2 3">RO10H11247</strain>
    </source>
</reference>
<keyword evidence="3" id="KW-1185">Reference proteome</keyword>
<gene>
    <name evidence="2" type="ORF">VP01_4534g2</name>
</gene>
<dbReference type="OrthoDB" id="10505378at2759"/>
<protein>
    <recommendedName>
        <fullName evidence="1">Tet-like 2OG-Fe(II) oxygenase domain-containing protein</fullName>
    </recommendedName>
</protein>
<proteinExistence type="predicted"/>
<dbReference type="Pfam" id="PF20515">
    <property type="entry name" value="2OG-FeII_Oxy_6"/>
    <property type="match status" value="1"/>
</dbReference>
<evidence type="ECO:0000259" key="1">
    <source>
        <dbReference type="Pfam" id="PF20515"/>
    </source>
</evidence>
<dbReference type="InterPro" id="IPR046798">
    <property type="entry name" value="2OG-FeII_Oxy_6"/>
</dbReference>
<evidence type="ECO:0000313" key="3">
    <source>
        <dbReference type="Proteomes" id="UP000037035"/>
    </source>
</evidence>
<evidence type="ECO:0000313" key="2">
    <source>
        <dbReference type="EMBL" id="KNZ50240.1"/>
    </source>
</evidence>
<feature type="domain" description="Tet-like 2OG-Fe(II) oxygenase" evidence="1">
    <location>
        <begin position="58"/>
        <end position="151"/>
    </location>
</feature>
<comment type="caution">
    <text evidence="2">The sequence shown here is derived from an EMBL/GenBank/DDBJ whole genome shotgun (WGS) entry which is preliminary data.</text>
</comment>
<organism evidence="2 3">
    <name type="scientific">Puccinia sorghi</name>
    <dbReference type="NCBI Taxonomy" id="27349"/>
    <lineage>
        <taxon>Eukaryota</taxon>
        <taxon>Fungi</taxon>
        <taxon>Dikarya</taxon>
        <taxon>Basidiomycota</taxon>
        <taxon>Pucciniomycotina</taxon>
        <taxon>Pucciniomycetes</taxon>
        <taxon>Pucciniales</taxon>
        <taxon>Pucciniaceae</taxon>
        <taxon>Puccinia</taxon>
    </lineage>
</organism>
<dbReference type="AlphaFoldDB" id="A0A0L6UQX9"/>
<name>A0A0L6UQX9_9BASI</name>
<accession>A0A0L6UQX9</accession>
<dbReference type="Proteomes" id="UP000037035">
    <property type="component" value="Unassembled WGS sequence"/>
</dbReference>
<feature type="non-terminal residue" evidence="2">
    <location>
        <position position="1"/>
    </location>
</feature>
<dbReference type="EMBL" id="LAVV01009651">
    <property type="protein sequence ID" value="KNZ50240.1"/>
    <property type="molecule type" value="Genomic_DNA"/>
</dbReference>